<name>A0A6J8A0R9_MYTCO</name>
<dbReference type="OrthoDB" id="5985049at2759"/>
<reference evidence="1 2" key="1">
    <citation type="submission" date="2020-06" db="EMBL/GenBank/DDBJ databases">
        <authorList>
            <person name="Li R."/>
            <person name="Bekaert M."/>
        </authorList>
    </citation>
    <scope>NUCLEOTIDE SEQUENCE [LARGE SCALE GENOMIC DNA]</scope>
    <source>
        <strain evidence="2">wild</strain>
    </source>
</reference>
<organism evidence="1 2">
    <name type="scientific">Mytilus coruscus</name>
    <name type="common">Sea mussel</name>
    <dbReference type="NCBI Taxonomy" id="42192"/>
    <lineage>
        <taxon>Eukaryota</taxon>
        <taxon>Metazoa</taxon>
        <taxon>Spiralia</taxon>
        <taxon>Lophotrochozoa</taxon>
        <taxon>Mollusca</taxon>
        <taxon>Bivalvia</taxon>
        <taxon>Autobranchia</taxon>
        <taxon>Pteriomorphia</taxon>
        <taxon>Mytilida</taxon>
        <taxon>Mytiloidea</taxon>
        <taxon>Mytilidae</taxon>
        <taxon>Mytilinae</taxon>
        <taxon>Mytilus</taxon>
    </lineage>
</organism>
<dbReference type="EMBL" id="CACVKT020000481">
    <property type="protein sequence ID" value="CAC5359467.1"/>
    <property type="molecule type" value="Genomic_DNA"/>
</dbReference>
<keyword evidence="2" id="KW-1185">Reference proteome</keyword>
<sequence>MPELVKKDIIWWKKFLPLYNGVLMMLIEEWSKPDEIFSSDAYMTDCVGMFKEHFFQVEFPDSIVNEQLHINALEMLTVVVQKVCLKLWGAKFKGKRNIIKCDNRVTVTVINTEKSRNQFLQSCLCEICFVAPINEFKLKAVHIAGVDNRLADMLSRMYIVIMLNKF</sequence>
<dbReference type="Proteomes" id="UP000507470">
    <property type="component" value="Unassembled WGS sequence"/>
</dbReference>
<accession>A0A6J8A0R9</accession>
<protein>
    <recommendedName>
        <fullName evidence="3">Reverse transcriptase RNase H-like domain-containing protein</fullName>
    </recommendedName>
</protein>
<dbReference type="InterPro" id="IPR052055">
    <property type="entry name" value="Hepadnavirus_pol/RT"/>
</dbReference>
<dbReference type="PANTHER" id="PTHR33050:SF7">
    <property type="entry name" value="RIBONUCLEASE H"/>
    <property type="match status" value="1"/>
</dbReference>
<dbReference type="CDD" id="cd09275">
    <property type="entry name" value="RNase_HI_RT_DIRS1"/>
    <property type="match status" value="1"/>
</dbReference>
<evidence type="ECO:0000313" key="1">
    <source>
        <dbReference type="EMBL" id="CAC5359467.1"/>
    </source>
</evidence>
<dbReference type="PANTHER" id="PTHR33050">
    <property type="entry name" value="REVERSE TRANSCRIPTASE DOMAIN-CONTAINING PROTEIN"/>
    <property type="match status" value="1"/>
</dbReference>
<proteinExistence type="predicted"/>
<evidence type="ECO:0000313" key="2">
    <source>
        <dbReference type="Proteomes" id="UP000507470"/>
    </source>
</evidence>
<dbReference type="AlphaFoldDB" id="A0A6J8A0R9"/>
<evidence type="ECO:0008006" key="3">
    <source>
        <dbReference type="Google" id="ProtNLM"/>
    </source>
</evidence>
<gene>
    <name evidence="1" type="ORF">MCOR_2308</name>
</gene>